<dbReference type="InterPro" id="IPR001347">
    <property type="entry name" value="SIS_dom"/>
</dbReference>
<keyword evidence="3" id="KW-0413">Isomerase</keyword>
<reference evidence="3 4" key="1">
    <citation type="submission" date="2018-03" db="EMBL/GenBank/DDBJ databases">
        <title>Alkalicoccus saliphilus sp. nov., isolated from a mineral pool.</title>
        <authorList>
            <person name="Zhao B."/>
        </authorList>
    </citation>
    <scope>NUCLEOTIDE SEQUENCE [LARGE SCALE GENOMIC DNA]</scope>
    <source>
        <strain evidence="3 4">6AG</strain>
    </source>
</reference>
<dbReference type="PANTHER" id="PTHR43443">
    <property type="entry name" value="3-HEXULOSE-6-PHOSPHATE ISOMERASE"/>
    <property type="match status" value="1"/>
</dbReference>
<dbReference type="NCBIfam" id="TIGR03127">
    <property type="entry name" value="RuMP_HxlB"/>
    <property type="match status" value="1"/>
</dbReference>
<protein>
    <submittedName>
        <fullName evidence="3">6-phospho-3-hexuloisomerase</fullName>
    </submittedName>
</protein>
<proteinExistence type="inferred from homology"/>
<organism evidence="3 4">
    <name type="scientific">Alkalicoccus saliphilus</name>
    <dbReference type="NCBI Taxonomy" id="200989"/>
    <lineage>
        <taxon>Bacteria</taxon>
        <taxon>Bacillati</taxon>
        <taxon>Bacillota</taxon>
        <taxon>Bacilli</taxon>
        <taxon>Bacillales</taxon>
        <taxon>Bacillaceae</taxon>
        <taxon>Alkalicoccus</taxon>
    </lineage>
</organism>
<dbReference type="Proteomes" id="UP000240509">
    <property type="component" value="Unassembled WGS sequence"/>
</dbReference>
<gene>
    <name evidence="3" type="primary">hxlB</name>
    <name evidence="3" type="ORF">C6Y45_15510</name>
</gene>
<dbReference type="InterPro" id="IPR046348">
    <property type="entry name" value="SIS_dom_sf"/>
</dbReference>
<comment type="caution">
    <text evidence="3">The sequence shown here is derived from an EMBL/GenBank/DDBJ whole genome shotgun (WGS) entry which is preliminary data.</text>
</comment>
<evidence type="ECO:0000313" key="4">
    <source>
        <dbReference type="Proteomes" id="UP000240509"/>
    </source>
</evidence>
<dbReference type="GO" id="GO:0016853">
    <property type="term" value="F:isomerase activity"/>
    <property type="evidence" value="ECO:0007669"/>
    <property type="project" value="UniProtKB-KW"/>
</dbReference>
<accession>A0A2T4U2K3</accession>
<dbReference type="Pfam" id="PF01380">
    <property type="entry name" value="SIS"/>
    <property type="match status" value="1"/>
</dbReference>
<name>A0A2T4U2K3_9BACI</name>
<dbReference type="CDD" id="cd05005">
    <property type="entry name" value="SIS_PHI"/>
    <property type="match status" value="1"/>
</dbReference>
<dbReference type="PROSITE" id="PS51464">
    <property type="entry name" value="SIS"/>
    <property type="match status" value="1"/>
</dbReference>
<dbReference type="GO" id="GO:1901135">
    <property type="term" value="P:carbohydrate derivative metabolic process"/>
    <property type="evidence" value="ECO:0007669"/>
    <property type="project" value="InterPro"/>
</dbReference>
<sequence length="183" mass="19780">MKKTVETVVKEVDQVLKSSLEGNDFDELAGRIKKAKRLFIAGEGRSGLVGKMIAMRLMHGGYEVYVTGETITPSITDGDLLMVLSGSGKTGNLVAMAETAGKTGAQIVSFTTDSTSSAAEKSDQVITIPAATKYRRAEEPKTIQPLGNQFDQSLHLLLDAFIIYLEGSNGENSDWKNRHANLE</sequence>
<dbReference type="GO" id="GO:0097367">
    <property type="term" value="F:carbohydrate derivative binding"/>
    <property type="evidence" value="ECO:0007669"/>
    <property type="project" value="InterPro"/>
</dbReference>
<dbReference type="AlphaFoldDB" id="A0A2T4U2K3"/>
<dbReference type="Gene3D" id="3.40.50.10490">
    <property type="entry name" value="Glucose-6-phosphate isomerase like protein, domain 1"/>
    <property type="match status" value="1"/>
</dbReference>
<keyword evidence="4" id="KW-1185">Reference proteome</keyword>
<dbReference type="EMBL" id="PZJJ01000040">
    <property type="protein sequence ID" value="PTL37623.1"/>
    <property type="molecule type" value="Genomic_DNA"/>
</dbReference>
<dbReference type="InterPro" id="IPR017552">
    <property type="entry name" value="PHI/rmpB"/>
</dbReference>
<evidence type="ECO:0000259" key="2">
    <source>
        <dbReference type="PROSITE" id="PS51464"/>
    </source>
</evidence>
<dbReference type="SUPFAM" id="SSF53697">
    <property type="entry name" value="SIS domain"/>
    <property type="match status" value="1"/>
</dbReference>
<dbReference type="RefSeq" id="WP_107586132.1">
    <property type="nucleotide sequence ID" value="NZ_PZJJ01000040.1"/>
</dbReference>
<feature type="domain" description="SIS" evidence="2">
    <location>
        <begin position="28"/>
        <end position="171"/>
    </location>
</feature>
<evidence type="ECO:0000313" key="3">
    <source>
        <dbReference type="EMBL" id="PTL37623.1"/>
    </source>
</evidence>
<dbReference type="PANTHER" id="PTHR43443:SF1">
    <property type="entry name" value="3-HEXULOSE-6-PHOSPHATE ISOMERASE"/>
    <property type="match status" value="1"/>
</dbReference>
<dbReference type="OrthoDB" id="9797832at2"/>
<comment type="similarity">
    <text evidence="1">Belongs to the SIS family. PHI subfamily.</text>
</comment>
<evidence type="ECO:0000256" key="1">
    <source>
        <dbReference type="ARBA" id="ARBA00009235"/>
    </source>
</evidence>